<evidence type="ECO:0000256" key="1">
    <source>
        <dbReference type="SAM" id="Phobius"/>
    </source>
</evidence>
<gene>
    <name evidence="2" type="ORF">ACFQ41_08275</name>
</gene>
<organism evidence="2 3">
    <name type="scientific">Lacticaseibacillus suilingensis</name>
    <dbReference type="NCBI Taxonomy" id="2799577"/>
    <lineage>
        <taxon>Bacteria</taxon>
        <taxon>Bacillati</taxon>
        <taxon>Bacillota</taxon>
        <taxon>Bacilli</taxon>
        <taxon>Lactobacillales</taxon>
        <taxon>Lactobacillaceae</taxon>
        <taxon>Lacticaseibacillus</taxon>
    </lineage>
</organism>
<keyword evidence="1" id="KW-0472">Membrane</keyword>
<sequence length="58" mass="6073">MIGRLTLGLFLGGIVVAAGGLIAWLVVMLRGHEPKWSKRLTLTAAGIAIAALFLNSLT</sequence>
<dbReference type="Proteomes" id="UP001597199">
    <property type="component" value="Unassembled WGS sequence"/>
</dbReference>
<comment type="caution">
    <text evidence="2">The sequence shown here is derived from an EMBL/GenBank/DDBJ whole genome shotgun (WGS) entry which is preliminary data.</text>
</comment>
<keyword evidence="1" id="KW-0812">Transmembrane</keyword>
<keyword evidence="3" id="KW-1185">Reference proteome</keyword>
<accession>A0ABW4BFL4</accession>
<name>A0ABW4BFL4_9LACO</name>
<dbReference type="RefSeq" id="WP_204118112.1">
    <property type="nucleotide sequence ID" value="NZ_BOLV01000002.1"/>
</dbReference>
<reference evidence="3" key="1">
    <citation type="journal article" date="2019" name="Int. J. Syst. Evol. Microbiol.">
        <title>The Global Catalogue of Microorganisms (GCM) 10K type strain sequencing project: providing services to taxonomists for standard genome sequencing and annotation.</title>
        <authorList>
            <consortium name="The Broad Institute Genomics Platform"/>
            <consortium name="The Broad Institute Genome Sequencing Center for Infectious Disease"/>
            <person name="Wu L."/>
            <person name="Ma J."/>
        </authorList>
    </citation>
    <scope>NUCLEOTIDE SEQUENCE [LARGE SCALE GENOMIC DNA]</scope>
    <source>
        <strain evidence="3">CCM 9110</strain>
    </source>
</reference>
<feature type="transmembrane region" description="Helical" evidence="1">
    <location>
        <begin position="6"/>
        <end position="27"/>
    </location>
</feature>
<feature type="transmembrane region" description="Helical" evidence="1">
    <location>
        <begin position="39"/>
        <end position="57"/>
    </location>
</feature>
<keyword evidence="1" id="KW-1133">Transmembrane helix</keyword>
<evidence type="ECO:0000313" key="2">
    <source>
        <dbReference type="EMBL" id="MFD1399305.1"/>
    </source>
</evidence>
<dbReference type="EMBL" id="JBHTOA010000031">
    <property type="protein sequence ID" value="MFD1399305.1"/>
    <property type="molecule type" value="Genomic_DNA"/>
</dbReference>
<evidence type="ECO:0000313" key="3">
    <source>
        <dbReference type="Proteomes" id="UP001597199"/>
    </source>
</evidence>
<protein>
    <submittedName>
        <fullName evidence="2">Uncharacterized protein</fullName>
    </submittedName>
</protein>
<proteinExistence type="predicted"/>